<feature type="binding site" evidence="10">
    <location>
        <position position="172"/>
    </location>
    <ligand>
        <name>UDP-N-acetyl-alpha-D-glucosamine</name>
        <dbReference type="ChEBI" id="CHEBI:57705"/>
    </ligand>
</feature>
<evidence type="ECO:0000313" key="14">
    <source>
        <dbReference type="EMBL" id="KKT61355.1"/>
    </source>
</evidence>
<feature type="binding site" evidence="10">
    <location>
        <begin position="9"/>
        <end position="11"/>
    </location>
    <ligand>
        <name>UDP-N-acetyl-alpha-D-glucosamine</name>
        <dbReference type="ChEBI" id="CHEBI:57705"/>
    </ligand>
</feature>
<feature type="binding site" evidence="10">
    <location>
        <position position="302"/>
    </location>
    <ligand>
        <name>UDP-N-acetyl-alpha-D-glucosamine</name>
        <dbReference type="ChEBI" id="CHEBI:57705"/>
    </ligand>
</feature>
<evidence type="ECO:0000256" key="8">
    <source>
        <dbReference type="ARBA" id="ARBA00023306"/>
    </source>
</evidence>
<keyword evidence="3 10" id="KW-0328">Glycosyltransferase</keyword>
<dbReference type="Gene3D" id="3.40.50.2000">
    <property type="entry name" value="Glycogen Phosphorylase B"/>
    <property type="match status" value="2"/>
</dbReference>
<dbReference type="Pfam" id="PF04101">
    <property type="entry name" value="Glyco_tran_28_C"/>
    <property type="match status" value="1"/>
</dbReference>
<comment type="catalytic activity">
    <reaction evidence="10">
        <text>di-trans,octa-cis-undecaprenyl diphospho-N-acetyl-alpha-D-muramoyl-L-alanyl-D-glutamyl-meso-2,6-diaminopimeloyl-D-alanyl-D-alanine + UDP-N-acetyl-alpha-D-glucosamine = di-trans,octa-cis-undecaprenyl diphospho-[N-acetyl-alpha-D-glucosaminyl-(1-&gt;4)]-N-acetyl-alpha-D-muramoyl-L-alanyl-D-glutamyl-meso-2,6-diaminopimeloyl-D-alanyl-D-alanine + UDP + H(+)</text>
        <dbReference type="Rhea" id="RHEA:31227"/>
        <dbReference type="ChEBI" id="CHEBI:15378"/>
        <dbReference type="ChEBI" id="CHEBI:57705"/>
        <dbReference type="ChEBI" id="CHEBI:58223"/>
        <dbReference type="ChEBI" id="CHEBI:61387"/>
        <dbReference type="ChEBI" id="CHEBI:61388"/>
        <dbReference type="EC" id="2.4.1.227"/>
    </reaction>
</comment>
<dbReference type="GO" id="GO:0051991">
    <property type="term" value="F:UDP-N-acetyl-D-glucosamine:N-acetylmuramoyl-L-alanyl-D-glutamyl-meso-2,6-diaminopimelyl-D-alanyl-D-alanine-diphosphoundecaprenol 4-beta-N-acetylglucosaminlytransferase activity"/>
    <property type="evidence" value="ECO:0007669"/>
    <property type="project" value="RHEA"/>
</dbReference>
<evidence type="ECO:0000256" key="4">
    <source>
        <dbReference type="ARBA" id="ARBA00022679"/>
    </source>
</evidence>
<dbReference type="PANTHER" id="PTHR21015">
    <property type="entry name" value="UDP-N-ACETYLGLUCOSAMINE--N-ACETYLMURAMYL-(PENTAPEPTIDE) PYROPHOSPHORYL-UNDECAPRENOL N-ACETYLGLUCOSAMINE TRANSFERASE 1"/>
    <property type="match status" value="1"/>
</dbReference>
<evidence type="ECO:0000256" key="11">
    <source>
        <dbReference type="SAM" id="Phobius"/>
    </source>
</evidence>
<dbReference type="HAMAP" id="MF_00033">
    <property type="entry name" value="MurG"/>
    <property type="match status" value="1"/>
</dbReference>
<comment type="pathway">
    <text evidence="10">Cell wall biogenesis; peptidoglycan biosynthesis.</text>
</comment>
<dbReference type="GO" id="GO:0009252">
    <property type="term" value="P:peptidoglycan biosynthetic process"/>
    <property type="evidence" value="ECO:0007669"/>
    <property type="project" value="UniProtKB-UniRule"/>
</dbReference>
<evidence type="ECO:0000256" key="1">
    <source>
        <dbReference type="ARBA" id="ARBA00022475"/>
    </source>
</evidence>
<keyword evidence="11" id="KW-1133">Transmembrane helix</keyword>
<keyword evidence="7 10" id="KW-0472">Membrane</keyword>
<evidence type="ECO:0000313" key="15">
    <source>
        <dbReference type="Proteomes" id="UP000034521"/>
    </source>
</evidence>
<evidence type="ECO:0000256" key="6">
    <source>
        <dbReference type="ARBA" id="ARBA00022984"/>
    </source>
</evidence>
<feature type="transmembrane region" description="Helical" evidence="11">
    <location>
        <begin position="102"/>
        <end position="126"/>
    </location>
</feature>
<protein>
    <recommendedName>
        <fullName evidence="10">UDP-N-acetylglucosamine--N-acetylmuramyl-(pentapeptide) pyrophosphoryl-undecaprenol N-acetylglucosamine transferase</fullName>
        <ecNumber evidence="10">2.4.1.227</ecNumber>
    </recommendedName>
    <alternativeName>
        <fullName evidence="10">Undecaprenyl-PP-MurNAc-pentapeptide-UDPGlcNAc GlcNAc transferase</fullName>
    </alternativeName>
</protein>
<comment type="caution">
    <text evidence="10">Lacks conserved residue(s) required for the propagation of feature annotation.</text>
</comment>
<dbReference type="InterPro" id="IPR006009">
    <property type="entry name" value="GlcNAc_MurG"/>
</dbReference>
<evidence type="ECO:0000256" key="3">
    <source>
        <dbReference type="ARBA" id="ARBA00022676"/>
    </source>
</evidence>
<comment type="subcellular location">
    <subcellularLocation>
        <location evidence="10">Cell membrane</location>
        <topology evidence="10">Peripheral membrane protein</topology>
        <orientation evidence="10">Cytoplasmic side</orientation>
    </subcellularLocation>
</comment>
<keyword evidence="2 10" id="KW-0132">Cell division</keyword>
<evidence type="ECO:0000256" key="2">
    <source>
        <dbReference type="ARBA" id="ARBA00022618"/>
    </source>
</evidence>
<organism evidence="14 15">
    <name type="scientific">Candidatus Gottesmanbacteria bacterium GW2011_GWA1_44_24b</name>
    <dbReference type="NCBI Taxonomy" id="1618437"/>
    <lineage>
        <taxon>Bacteria</taxon>
        <taxon>Candidatus Gottesmaniibacteriota</taxon>
    </lineage>
</organism>
<gene>
    <name evidence="10" type="primary">murG</name>
    <name evidence="14" type="ORF">UW52_C0005G0027</name>
</gene>
<keyword evidence="8 10" id="KW-0131">Cell cycle</keyword>
<dbReference type="PANTHER" id="PTHR21015:SF22">
    <property type="entry name" value="GLYCOSYLTRANSFERASE"/>
    <property type="match status" value="1"/>
</dbReference>
<keyword evidence="9 10" id="KW-0961">Cell wall biogenesis/degradation</keyword>
<dbReference type="EC" id="2.4.1.227" evidence="10"/>
<dbReference type="Pfam" id="PF03033">
    <property type="entry name" value="Glyco_transf_28"/>
    <property type="match status" value="1"/>
</dbReference>
<keyword evidence="6 10" id="KW-0573">Peptidoglycan synthesis</keyword>
<keyword evidence="5 10" id="KW-0133">Cell shape</keyword>
<dbReference type="GO" id="GO:0050511">
    <property type="term" value="F:undecaprenyldiphospho-muramoylpentapeptide beta-N-acetylglucosaminyltransferase activity"/>
    <property type="evidence" value="ECO:0007669"/>
    <property type="project" value="UniProtKB-UniRule"/>
</dbReference>
<dbReference type="AlphaFoldDB" id="A0A0G1IQD0"/>
<evidence type="ECO:0000259" key="12">
    <source>
        <dbReference type="Pfam" id="PF03033"/>
    </source>
</evidence>
<dbReference type="CDD" id="cd03785">
    <property type="entry name" value="GT28_MurG"/>
    <property type="match status" value="1"/>
</dbReference>
<feature type="domain" description="Glycosyltransferase family 28 N-terminal" evidence="12">
    <location>
        <begin position="9"/>
        <end position="149"/>
    </location>
</feature>
<evidence type="ECO:0000256" key="9">
    <source>
        <dbReference type="ARBA" id="ARBA00023316"/>
    </source>
</evidence>
<feature type="transmembrane region" description="Helical" evidence="11">
    <location>
        <begin position="73"/>
        <end position="96"/>
    </location>
</feature>
<feature type="domain" description="Glycosyl transferase family 28 C-terminal" evidence="13">
    <location>
        <begin position="194"/>
        <end position="345"/>
    </location>
</feature>
<comment type="function">
    <text evidence="10">Cell wall formation. Catalyzes the transfer of a GlcNAc subunit on undecaprenyl-pyrophosphoryl-MurNAc-pentapeptide (lipid intermediate I) to form undecaprenyl-pyrophosphoryl-MurNAc-(pentapeptide)GlcNAc (lipid intermediate II).</text>
</comment>
<accession>A0A0G1IQD0</accession>
<feature type="binding site" evidence="10">
    <location>
        <position position="200"/>
    </location>
    <ligand>
        <name>UDP-N-acetyl-alpha-D-glucosamine</name>
        <dbReference type="ChEBI" id="CHEBI:57705"/>
    </ligand>
</feature>
<dbReference type="UniPathway" id="UPA00219"/>
<keyword evidence="1 10" id="KW-1003">Cell membrane</keyword>
<dbReference type="GO" id="GO:0005886">
    <property type="term" value="C:plasma membrane"/>
    <property type="evidence" value="ECO:0007669"/>
    <property type="project" value="UniProtKB-SubCell"/>
</dbReference>
<keyword evidence="11" id="KW-0812">Transmembrane</keyword>
<comment type="caution">
    <text evidence="14">The sequence shown here is derived from an EMBL/GenBank/DDBJ whole genome shotgun (WGS) entry which is preliminary data.</text>
</comment>
<dbReference type="SUPFAM" id="SSF53756">
    <property type="entry name" value="UDP-Glycosyltransferase/glycogen phosphorylase"/>
    <property type="match status" value="1"/>
</dbReference>
<evidence type="ECO:0000256" key="10">
    <source>
        <dbReference type="HAMAP-Rule" id="MF_00033"/>
    </source>
</evidence>
<dbReference type="GO" id="GO:0071555">
    <property type="term" value="P:cell wall organization"/>
    <property type="evidence" value="ECO:0007669"/>
    <property type="project" value="UniProtKB-KW"/>
</dbReference>
<name>A0A0G1IQD0_9BACT</name>
<proteinExistence type="inferred from homology"/>
<reference evidence="14 15" key="1">
    <citation type="journal article" date="2015" name="Nature">
        <title>rRNA introns, odd ribosomes, and small enigmatic genomes across a large radiation of phyla.</title>
        <authorList>
            <person name="Brown C.T."/>
            <person name="Hug L.A."/>
            <person name="Thomas B.C."/>
            <person name="Sharon I."/>
            <person name="Castelle C.J."/>
            <person name="Singh A."/>
            <person name="Wilkins M.J."/>
            <person name="Williams K.H."/>
            <person name="Banfield J.F."/>
        </authorList>
    </citation>
    <scope>NUCLEOTIDE SEQUENCE [LARGE SCALE GENOMIC DNA]</scope>
</reference>
<dbReference type="InterPro" id="IPR004276">
    <property type="entry name" value="GlycoTrans_28_N"/>
</dbReference>
<comment type="similarity">
    <text evidence="10">Belongs to the glycosyltransferase 28 family. MurG subfamily.</text>
</comment>
<dbReference type="Proteomes" id="UP000034521">
    <property type="component" value="Unassembled WGS sequence"/>
</dbReference>
<sequence length="370" mass="40588">MGNPTILITGGHYTPALAVIEEMQEIHPTWKILWVGRKYAFEGSRVPSSEYTWIRLMGIPFINLTTGRLQRSFSVYTIPSLLRFPIGIMQSLGILWKYKPSLIVSFGGYIALPVAIGAFVFGIPVITHEQTHALGLANSIIARIAKKICVTFPETLSLFPKKKGVLTGLPIRSQLFAPPRAPTFGIPKETLPILYITGGSTGARSLNDKLFPIIPKLLNTMMVIHQTGDVSSQKADGVKKQLKEKTNRYIIAPFFDVKDISWIYQNADVVVGRAGANTVAEVSALNKRAIFIPLPWAGGNEQMKNAEQYQSTGNAIVIKQDAVTDVSVIQAVNTLLGRVKTSSLFSAKNKNTGTSNMVRVIESLLSSYAR</sequence>
<dbReference type="GO" id="GO:0008360">
    <property type="term" value="P:regulation of cell shape"/>
    <property type="evidence" value="ECO:0007669"/>
    <property type="project" value="UniProtKB-KW"/>
</dbReference>
<evidence type="ECO:0000256" key="5">
    <source>
        <dbReference type="ARBA" id="ARBA00022960"/>
    </source>
</evidence>
<keyword evidence="4 10" id="KW-0808">Transferase</keyword>
<dbReference type="GO" id="GO:0005975">
    <property type="term" value="P:carbohydrate metabolic process"/>
    <property type="evidence" value="ECO:0007669"/>
    <property type="project" value="InterPro"/>
</dbReference>
<dbReference type="InterPro" id="IPR007235">
    <property type="entry name" value="Glyco_trans_28_C"/>
</dbReference>
<dbReference type="EMBL" id="LCIQ01000005">
    <property type="protein sequence ID" value="KKT61355.1"/>
    <property type="molecule type" value="Genomic_DNA"/>
</dbReference>
<evidence type="ECO:0000259" key="13">
    <source>
        <dbReference type="Pfam" id="PF04101"/>
    </source>
</evidence>
<evidence type="ECO:0000256" key="7">
    <source>
        <dbReference type="ARBA" id="ARBA00023136"/>
    </source>
</evidence>
<dbReference type="GO" id="GO:0051301">
    <property type="term" value="P:cell division"/>
    <property type="evidence" value="ECO:0007669"/>
    <property type="project" value="UniProtKB-KW"/>
</dbReference>